<dbReference type="GO" id="GO:0005886">
    <property type="term" value="C:plasma membrane"/>
    <property type="evidence" value="ECO:0007669"/>
    <property type="project" value="UniProtKB-SubCell"/>
</dbReference>
<dbReference type="Gene3D" id="3.30.460.20">
    <property type="entry name" value="CorA soluble domain-like"/>
    <property type="match status" value="1"/>
</dbReference>
<dbReference type="CDD" id="cd12822">
    <property type="entry name" value="TmCorA-like"/>
    <property type="match status" value="1"/>
</dbReference>
<dbReference type="InterPro" id="IPR002523">
    <property type="entry name" value="MgTranspt_CorA/ZnTranspt_ZntB"/>
</dbReference>
<keyword evidence="9 12" id="KW-0472">Membrane</keyword>
<dbReference type="RefSeq" id="WP_107563542.1">
    <property type="nucleotide sequence ID" value="NZ_NVQC01000028.1"/>
</dbReference>
<dbReference type="OrthoDB" id="9803416at2"/>
<dbReference type="EMBL" id="NVQC01000028">
    <property type="protein sequence ID" value="PTL35236.1"/>
    <property type="molecule type" value="Genomic_DNA"/>
</dbReference>
<evidence type="ECO:0000256" key="7">
    <source>
        <dbReference type="ARBA" id="ARBA00022989"/>
    </source>
</evidence>
<dbReference type="PANTHER" id="PTHR46494">
    <property type="entry name" value="CORA FAMILY METAL ION TRANSPORTER (EUROFUNG)"/>
    <property type="match status" value="1"/>
</dbReference>
<feature type="transmembrane region" description="Helical" evidence="12">
    <location>
        <begin position="249"/>
        <end position="270"/>
    </location>
</feature>
<dbReference type="NCBIfam" id="TIGR00383">
    <property type="entry name" value="corA"/>
    <property type="match status" value="1"/>
</dbReference>
<keyword evidence="3 12" id="KW-0813">Transport</keyword>
<dbReference type="Proteomes" id="UP000241436">
    <property type="component" value="Unassembled WGS sequence"/>
</dbReference>
<dbReference type="InterPro" id="IPR045863">
    <property type="entry name" value="CorA_TM1_TM2"/>
</dbReference>
<protein>
    <recommendedName>
        <fullName evidence="12">Magnesium transport protein CorA</fullName>
    </recommendedName>
</protein>
<dbReference type="FunFam" id="1.20.58.340:FF:000004">
    <property type="entry name" value="Magnesium transport protein CorA"/>
    <property type="match status" value="1"/>
</dbReference>
<reference evidence="14" key="2">
    <citation type="journal article" date="2018" name="Environ. Microbiol.">
        <title>Bloom of a denitrifying methanotroph, 'Candidatus Methylomirabilis limnetica', in a deep stratified lake.</title>
        <authorList>
            <person name="Graf J.S."/>
            <person name="Mayr M.J."/>
            <person name="Marchant H.K."/>
            <person name="Tienken D."/>
            <person name="Hach P.F."/>
            <person name="Brand A."/>
            <person name="Schubert C.J."/>
            <person name="Kuypers M.M."/>
            <person name="Milucka J."/>
        </authorList>
    </citation>
    <scope>NUCLEOTIDE SEQUENCE [LARGE SCALE GENOMIC DNA]</scope>
    <source>
        <strain evidence="14">Zug</strain>
    </source>
</reference>
<evidence type="ECO:0000256" key="6">
    <source>
        <dbReference type="ARBA" id="ARBA00022842"/>
    </source>
</evidence>
<evidence type="ECO:0000256" key="5">
    <source>
        <dbReference type="ARBA" id="ARBA00022692"/>
    </source>
</evidence>
<dbReference type="GO" id="GO:0015095">
    <property type="term" value="F:magnesium ion transmembrane transporter activity"/>
    <property type="evidence" value="ECO:0007669"/>
    <property type="project" value="UniProtKB-UniRule"/>
</dbReference>
<keyword evidence="6 12" id="KW-0460">Magnesium</keyword>
<evidence type="ECO:0000256" key="8">
    <source>
        <dbReference type="ARBA" id="ARBA00023065"/>
    </source>
</evidence>
<evidence type="ECO:0000256" key="10">
    <source>
        <dbReference type="ARBA" id="ARBA00034269"/>
    </source>
</evidence>
<reference evidence="13 14" key="1">
    <citation type="submission" date="2017-09" db="EMBL/GenBank/DDBJ databases">
        <title>Bloom of a denitrifying methanotroph, Candidatus Methylomirabilis limnetica, in a deep stratified lake.</title>
        <authorList>
            <person name="Graf J.S."/>
            <person name="Marchant H.K."/>
            <person name="Tienken D."/>
            <person name="Hach P.F."/>
            <person name="Brand A."/>
            <person name="Schubert C.J."/>
            <person name="Kuypers M.M."/>
            <person name="Milucka J."/>
        </authorList>
    </citation>
    <scope>NUCLEOTIDE SEQUENCE [LARGE SCALE GENOMIC DNA]</scope>
    <source>
        <strain evidence="13 14">Zug</strain>
    </source>
</reference>
<comment type="caution">
    <text evidence="13">The sequence shown here is derived from an EMBL/GenBank/DDBJ whole genome shotgun (WGS) entry which is preliminary data.</text>
</comment>
<dbReference type="InterPro" id="IPR004488">
    <property type="entry name" value="Mg/Co-transport_prot_CorA"/>
</dbReference>
<keyword evidence="7 12" id="KW-1133">Transmembrane helix</keyword>
<evidence type="ECO:0000313" key="14">
    <source>
        <dbReference type="Proteomes" id="UP000241436"/>
    </source>
</evidence>
<comment type="similarity">
    <text evidence="2 12">Belongs to the CorA metal ion transporter (MIT) (TC 1.A.35) family.</text>
</comment>
<evidence type="ECO:0000256" key="2">
    <source>
        <dbReference type="ARBA" id="ARBA00009765"/>
    </source>
</evidence>
<dbReference type="SUPFAM" id="SSF144083">
    <property type="entry name" value="Magnesium transport protein CorA, transmembrane region"/>
    <property type="match status" value="1"/>
</dbReference>
<evidence type="ECO:0000256" key="11">
    <source>
        <dbReference type="ARBA" id="ARBA00045497"/>
    </source>
</evidence>
<evidence type="ECO:0000256" key="9">
    <source>
        <dbReference type="ARBA" id="ARBA00023136"/>
    </source>
</evidence>
<dbReference type="PANTHER" id="PTHR46494:SF1">
    <property type="entry name" value="CORA FAMILY METAL ION TRANSPORTER (EUROFUNG)"/>
    <property type="match status" value="1"/>
</dbReference>
<gene>
    <name evidence="12 13" type="primary">corA</name>
    <name evidence="13" type="ORF">CLG94_11085</name>
</gene>
<evidence type="ECO:0000256" key="12">
    <source>
        <dbReference type="RuleBase" id="RU362010"/>
    </source>
</evidence>
<dbReference type="GO" id="GO:0050897">
    <property type="term" value="F:cobalt ion binding"/>
    <property type="evidence" value="ECO:0007669"/>
    <property type="project" value="TreeGrafter"/>
</dbReference>
<comment type="subcellular location">
    <subcellularLocation>
        <location evidence="1">Cell membrane</location>
        <topology evidence="1">Multi-pass membrane protein</topology>
    </subcellularLocation>
    <subcellularLocation>
        <location evidence="12">Membrane</location>
        <topology evidence="12">Multi-pass membrane protein</topology>
    </subcellularLocation>
</comment>
<evidence type="ECO:0000256" key="1">
    <source>
        <dbReference type="ARBA" id="ARBA00004651"/>
    </source>
</evidence>
<dbReference type="Gene3D" id="1.20.58.340">
    <property type="entry name" value="Magnesium transport protein CorA, transmembrane region"/>
    <property type="match status" value="2"/>
</dbReference>
<accession>A0A2T4TVU5</accession>
<keyword evidence="14" id="KW-1185">Reference proteome</keyword>
<keyword evidence="4 12" id="KW-1003">Cell membrane</keyword>
<sequence>MIGPAAAACLIGERNGFCWYHVDDPKGPALDELAAQLGLHELAIEDCRNYRQRAKLEEYDGHLFLIFNSIHFNPEKQECWFGEINFFVGKDFLVSVREGPTPSRTVAAVLPTFRSDPTMAHPGRLLQHMLDFMADQYLPVLDTVEDRIEQIEEQILDNPTPRLLADIFALRRALIDFRRVALAGREAINHLLYRAEPWFRSQQPYFRNIYDHIVRALDFAETYRDILTGVLDVHLSATANRTNEIMKSLTFWATVAIPFLLITGFFGMNFPNLPWLESSLGWMYALLAMITVGVAMGVYFKYRGWF</sequence>
<evidence type="ECO:0000256" key="4">
    <source>
        <dbReference type="ARBA" id="ARBA00022475"/>
    </source>
</evidence>
<evidence type="ECO:0000313" key="13">
    <source>
        <dbReference type="EMBL" id="PTL35236.1"/>
    </source>
</evidence>
<organism evidence="13 14">
    <name type="scientific">Candidatus Methylomirabilis limnetica</name>
    <dbReference type="NCBI Taxonomy" id="2033718"/>
    <lineage>
        <taxon>Bacteria</taxon>
        <taxon>Candidatus Methylomirabilota</taxon>
        <taxon>Candidatus Methylomirabilia</taxon>
        <taxon>Candidatus Methylomirabilales</taxon>
        <taxon>Candidatus Methylomirabilaceae</taxon>
        <taxon>Candidatus Methylomirabilis</taxon>
    </lineage>
</organism>
<dbReference type="GO" id="GO:0015087">
    <property type="term" value="F:cobalt ion transmembrane transporter activity"/>
    <property type="evidence" value="ECO:0007669"/>
    <property type="project" value="UniProtKB-UniRule"/>
</dbReference>
<dbReference type="SUPFAM" id="SSF143865">
    <property type="entry name" value="CorA soluble domain-like"/>
    <property type="match status" value="1"/>
</dbReference>
<dbReference type="Pfam" id="PF01544">
    <property type="entry name" value="CorA"/>
    <property type="match status" value="1"/>
</dbReference>
<proteinExistence type="inferred from homology"/>
<feature type="transmembrane region" description="Helical" evidence="12">
    <location>
        <begin position="282"/>
        <end position="300"/>
    </location>
</feature>
<keyword evidence="8 12" id="KW-0406">Ion transport</keyword>
<evidence type="ECO:0000256" key="3">
    <source>
        <dbReference type="ARBA" id="ARBA00022448"/>
    </source>
</evidence>
<dbReference type="GO" id="GO:0000287">
    <property type="term" value="F:magnesium ion binding"/>
    <property type="evidence" value="ECO:0007669"/>
    <property type="project" value="TreeGrafter"/>
</dbReference>
<name>A0A2T4TVU5_9BACT</name>
<dbReference type="AlphaFoldDB" id="A0A2T4TVU5"/>
<comment type="catalytic activity">
    <reaction evidence="10">
        <text>Mg(2+)(in) = Mg(2+)(out)</text>
        <dbReference type="Rhea" id="RHEA:29827"/>
        <dbReference type="ChEBI" id="CHEBI:18420"/>
    </reaction>
</comment>
<comment type="function">
    <text evidence="11">Mediates influx of magnesium ions. Alternates between open and closed states. Activated by low cytoplasmic Mg(2+) levels. Inactive when cytoplasmic Mg(2+) levels are high.</text>
</comment>
<dbReference type="InterPro" id="IPR045861">
    <property type="entry name" value="CorA_cytoplasmic_dom"/>
</dbReference>
<keyword evidence="5 12" id="KW-0812">Transmembrane</keyword>